<dbReference type="PANTHER" id="PTHR32343">
    <property type="entry name" value="SERINE/ARGININE-RICH SPLICING FACTOR"/>
    <property type="match status" value="1"/>
</dbReference>
<dbReference type="Pfam" id="PF00076">
    <property type="entry name" value="RRM_1"/>
    <property type="match status" value="1"/>
</dbReference>
<feature type="compositionally biased region" description="Basic and acidic residues" evidence="2">
    <location>
        <begin position="96"/>
        <end position="111"/>
    </location>
</feature>
<gene>
    <name evidence="4" type="ORF">BJY01DRAFT_203011</name>
</gene>
<reference evidence="4 5" key="1">
    <citation type="submission" date="2024-07" db="EMBL/GenBank/DDBJ databases">
        <title>Section-level genome sequencing and comparative genomics of Aspergillus sections Usti and Cavernicolus.</title>
        <authorList>
            <consortium name="Lawrence Berkeley National Laboratory"/>
            <person name="Nybo J.L."/>
            <person name="Vesth T.C."/>
            <person name="Theobald S."/>
            <person name="Frisvad J.C."/>
            <person name="Larsen T.O."/>
            <person name="Kjaerboelling I."/>
            <person name="Rothschild-Mancinelli K."/>
            <person name="Lyhne E.K."/>
            <person name="Kogle M.E."/>
            <person name="Barry K."/>
            <person name="Clum A."/>
            <person name="Na H."/>
            <person name="Ledsgaard L."/>
            <person name="Lin J."/>
            <person name="Lipzen A."/>
            <person name="Kuo A."/>
            <person name="Riley R."/>
            <person name="Mondo S."/>
            <person name="Labutti K."/>
            <person name="Haridas S."/>
            <person name="Pangalinan J."/>
            <person name="Salamov A.A."/>
            <person name="Simmons B.A."/>
            <person name="Magnuson J.K."/>
            <person name="Chen J."/>
            <person name="Drula E."/>
            <person name="Henrissat B."/>
            <person name="Wiebenga A."/>
            <person name="Lubbers R.J."/>
            <person name="Gomes A.C."/>
            <person name="Makela M.R."/>
            <person name="Stajich J."/>
            <person name="Grigoriev I.V."/>
            <person name="Mortensen U.H."/>
            <person name="De Vries R.P."/>
            <person name="Baker S.E."/>
            <person name="Andersen M.R."/>
        </authorList>
    </citation>
    <scope>NUCLEOTIDE SEQUENCE [LARGE SCALE GENOMIC DNA]</scope>
    <source>
        <strain evidence="4 5">CBS 123904</strain>
    </source>
</reference>
<dbReference type="EMBL" id="JBFXLU010000006">
    <property type="protein sequence ID" value="KAL2856559.1"/>
    <property type="molecule type" value="Genomic_DNA"/>
</dbReference>
<dbReference type="PANTHER" id="PTHR32343:SF10">
    <property type="entry name" value="RNA-BINDING REGION RNP-1 DOMAIN-CONTAINING PROTEIN"/>
    <property type="match status" value="1"/>
</dbReference>
<name>A0ABR4KXQ2_9EURO</name>
<protein>
    <recommendedName>
        <fullName evidence="3">RRM domain-containing protein</fullName>
    </recommendedName>
</protein>
<feature type="compositionally biased region" description="Low complexity" evidence="2">
    <location>
        <begin position="240"/>
        <end position="276"/>
    </location>
</feature>
<dbReference type="SUPFAM" id="SSF54928">
    <property type="entry name" value="RNA-binding domain, RBD"/>
    <property type="match status" value="1"/>
</dbReference>
<dbReference type="Gene3D" id="3.30.70.330">
    <property type="match status" value="1"/>
</dbReference>
<dbReference type="InterPro" id="IPR035979">
    <property type="entry name" value="RBD_domain_sf"/>
</dbReference>
<organism evidence="4 5">
    <name type="scientific">Aspergillus pseudoustus</name>
    <dbReference type="NCBI Taxonomy" id="1810923"/>
    <lineage>
        <taxon>Eukaryota</taxon>
        <taxon>Fungi</taxon>
        <taxon>Dikarya</taxon>
        <taxon>Ascomycota</taxon>
        <taxon>Pezizomycotina</taxon>
        <taxon>Eurotiomycetes</taxon>
        <taxon>Eurotiomycetidae</taxon>
        <taxon>Eurotiales</taxon>
        <taxon>Aspergillaceae</taxon>
        <taxon>Aspergillus</taxon>
        <taxon>Aspergillus subgen. Nidulantes</taxon>
    </lineage>
</organism>
<sequence>MSDHTTVHVSGIAAATTEKEVQDFFSFCGKIVNISVTPTSSEADAPKSATVTFEKDAAAKTALLLDQTKLGSSIVHVEAAQSIDQLAGSHSATASEAKDENNHDLEQEDKPRSRIVAEYLAHGYVISDQAIEKAITLDQKHGFSARFTNALNNFDKKTGATDRAKGLDESYKITDKATSGWRGLHSYFEKALGTPSGRKLRDFYVQTDKQVRDIHSEARRLADLKSGKAEKTETEKTEGEPSTAAAPAPESAAAAVPAIPGAEAAPAPATFTEKTA</sequence>
<feature type="region of interest" description="Disordered" evidence="2">
    <location>
        <begin position="88"/>
        <end position="111"/>
    </location>
</feature>
<keyword evidence="1" id="KW-0694">RNA-binding</keyword>
<dbReference type="Proteomes" id="UP001610446">
    <property type="component" value="Unassembled WGS sequence"/>
</dbReference>
<keyword evidence="5" id="KW-1185">Reference proteome</keyword>
<proteinExistence type="predicted"/>
<comment type="caution">
    <text evidence="4">The sequence shown here is derived from an EMBL/GenBank/DDBJ whole genome shotgun (WGS) entry which is preliminary data.</text>
</comment>
<dbReference type="InterPro" id="IPR012677">
    <property type="entry name" value="Nucleotide-bd_a/b_plait_sf"/>
</dbReference>
<dbReference type="PROSITE" id="PS50102">
    <property type="entry name" value="RRM"/>
    <property type="match status" value="1"/>
</dbReference>
<dbReference type="InterPro" id="IPR000504">
    <property type="entry name" value="RRM_dom"/>
</dbReference>
<accession>A0ABR4KXQ2</accession>
<feature type="region of interest" description="Disordered" evidence="2">
    <location>
        <begin position="222"/>
        <end position="276"/>
    </location>
</feature>
<evidence type="ECO:0000256" key="1">
    <source>
        <dbReference type="PROSITE-ProRule" id="PRU00176"/>
    </source>
</evidence>
<evidence type="ECO:0000313" key="5">
    <source>
        <dbReference type="Proteomes" id="UP001610446"/>
    </source>
</evidence>
<feature type="domain" description="RRM" evidence="3">
    <location>
        <begin position="5"/>
        <end position="82"/>
    </location>
</feature>
<dbReference type="SMART" id="SM00360">
    <property type="entry name" value="RRM"/>
    <property type="match status" value="1"/>
</dbReference>
<evidence type="ECO:0000259" key="3">
    <source>
        <dbReference type="PROSITE" id="PS50102"/>
    </source>
</evidence>
<evidence type="ECO:0000256" key="2">
    <source>
        <dbReference type="SAM" id="MobiDB-lite"/>
    </source>
</evidence>
<feature type="compositionally biased region" description="Basic and acidic residues" evidence="2">
    <location>
        <begin position="222"/>
        <end position="239"/>
    </location>
</feature>
<evidence type="ECO:0000313" key="4">
    <source>
        <dbReference type="EMBL" id="KAL2856559.1"/>
    </source>
</evidence>